<dbReference type="InterPro" id="IPR037185">
    <property type="entry name" value="EmrE-like"/>
</dbReference>
<feature type="transmembrane region" description="Helical" evidence="6">
    <location>
        <begin position="7"/>
        <end position="25"/>
    </location>
</feature>
<evidence type="ECO:0000256" key="4">
    <source>
        <dbReference type="ARBA" id="ARBA00022989"/>
    </source>
</evidence>
<feature type="transmembrane region" description="Helical" evidence="6">
    <location>
        <begin position="259"/>
        <end position="278"/>
    </location>
</feature>
<name>A0A1M4SR83_9CLOT</name>
<proteinExistence type="inferred from homology"/>
<feature type="transmembrane region" description="Helical" evidence="6">
    <location>
        <begin position="121"/>
        <end position="139"/>
    </location>
</feature>
<feature type="domain" description="EamA" evidence="7">
    <location>
        <begin position="148"/>
        <end position="276"/>
    </location>
</feature>
<feature type="transmembrane region" description="Helical" evidence="6">
    <location>
        <begin position="177"/>
        <end position="197"/>
    </location>
</feature>
<feature type="transmembrane region" description="Helical" evidence="6">
    <location>
        <begin position="37"/>
        <end position="52"/>
    </location>
</feature>
<dbReference type="OrthoDB" id="5148831at2"/>
<evidence type="ECO:0000259" key="7">
    <source>
        <dbReference type="Pfam" id="PF00892"/>
    </source>
</evidence>
<dbReference type="PANTHER" id="PTHR22911">
    <property type="entry name" value="ACYL-MALONYL CONDENSING ENZYME-RELATED"/>
    <property type="match status" value="1"/>
</dbReference>
<dbReference type="PANTHER" id="PTHR22911:SF6">
    <property type="entry name" value="SOLUTE CARRIER FAMILY 35 MEMBER G1"/>
    <property type="match status" value="1"/>
</dbReference>
<dbReference type="Pfam" id="PF00892">
    <property type="entry name" value="EamA"/>
    <property type="match status" value="2"/>
</dbReference>
<sequence>MNNKTKAIIFIIISAFGFAIMSTFVKLSGNLPSIEKSFFRNSVSCVVAFYLIKKSGAPLFGKKENRVPLLLRSLFGTLGIIANYYAIDHLILSDASMLNKLSPFFVIIFSFIFLKEDLKLIQGIALVVAFLGSVFIIKPSFNSNLLPALIGVLSATCAGGAYTFVRYLGGKEKGQTIVFFFSFFSIVTTLPFVILQFKLFTLNQFICLLGAGVFASVAQFALTAAYKYAPAREISIYDYTQILFTALIAFVIWGDIPDYLSIIGYVLILSASIIVFIYNNKKDAQA</sequence>
<comment type="similarity">
    <text evidence="2">Belongs to the EamA transporter family.</text>
</comment>
<comment type="subcellular location">
    <subcellularLocation>
        <location evidence="1">Membrane</location>
        <topology evidence="1">Multi-pass membrane protein</topology>
    </subcellularLocation>
</comment>
<feature type="transmembrane region" description="Helical" evidence="6">
    <location>
        <begin position="73"/>
        <end position="91"/>
    </location>
</feature>
<feature type="transmembrane region" description="Helical" evidence="6">
    <location>
        <begin position="97"/>
        <end position="114"/>
    </location>
</feature>
<accession>A0A1M4SR83</accession>
<organism evidence="8 9">
    <name type="scientific">Clostridium fallax</name>
    <dbReference type="NCBI Taxonomy" id="1533"/>
    <lineage>
        <taxon>Bacteria</taxon>
        <taxon>Bacillati</taxon>
        <taxon>Bacillota</taxon>
        <taxon>Clostridia</taxon>
        <taxon>Eubacteriales</taxon>
        <taxon>Clostridiaceae</taxon>
        <taxon>Clostridium</taxon>
    </lineage>
</organism>
<evidence type="ECO:0000256" key="1">
    <source>
        <dbReference type="ARBA" id="ARBA00004141"/>
    </source>
</evidence>
<feature type="domain" description="EamA" evidence="7">
    <location>
        <begin position="6"/>
        <end position="137"/>
    </location>
</feature>
<keyword evidence="3 6" id="KW-0812">Transmembrane</keyword>
<dbReference type="InterPro" id="IPR000620">
    <property type="entry name" value="EamA_dom"/>
</dbReference>
<evidence type="ECO:0000256" key="5">
    <source>
        <dbReference type="ARBA" id="ARBA00023136"/>
    </source>
</evidence>
<feature type="transmembrane region" description="Helical" evidence="6">
    <location>
        <begin position="203"/>
        <end position="224"/>
    </location>
</feature>
<dbReference type="Proteomes" id="UP000184035">
    <property type="component" value="Unassembled WGS sequence"/>
</dbReference>
<evidence type="ECO:0000256" key="3">
    <source>
        <dbReference type="ARBA" id="ARBA00022692"/>
    </source>
</evidence>
<dbReference type="RefSeq" id="WP_072892300.1">
    <property type="nucleotide sequence ID" value="NZ_FQVM01000001.1"/>
</dbReference>
<keyword evidence="5 6" id="KW-0472">Membrane</keyword>
<keyword evidence="4 6" id="KW-1133">Transmembrane helix</keyword>
<evidence type="ECO:0000256" key="2">
    <source>
        <dbReference type="ARBA" id="ARBA00007362"/>
    </source>
</evidence>
<feature type="transmembrane region" description="Helical" evidence="6">
    <location>
        <begin position="236"/>
        <end position="253"/>
    </location>
</feature>
<protein>
    <submittedName>
        <fullName evidence="8">EamA domain-containing membrane protein RarD</fullName>
    </submittedName>
</protein>
<reference evidence="8 9" key="1">
    <citation type="submission" date="2016-11" db="EMBL/GenBank/DDBJ databases">
        <authorList>
            <person name="Jaros S."/>
            <person name="Januszkiewicz K."/>
            <person name="Wedrychowicz H."/>
        </authorList>
    </citation>
    <scope>NUCLEOTIDE SEQUENCE [LARGE SCALE GENOMIC DNA]</scope>
    <source>
        <strain evidence="8 9">DSM 2631</strain>
    </source>
</reference>
<dbReference type="GO" id="GO:0016020">
    <property type="term" value="C:membrane"/>
    <property type="evidence" value="ECO:0007669"/>
    <property type="project" value="UniProtKB-SubCell"/>
</dbReference>
<evidence type="ECO:0000256" key="6">
    <source>
        <dbReference type="SAM" id="Phobius"/>
    </source>
</evidence>
<keyword evidence="9" id="KW-1185">Reference proteome</keyword>
<dbReference type="EMBL" id="FQVM01000001">
    <property type="protein sequence ID" value="SHE34773.1"/>
    <property type="molecule type" value="Genomic_DNA"/>
</dbReference>
<dbReference type="SUPFAM" id="SSF103481">
    <property type="entry name" value="Multidrug resistance efflux transporter EmrE"/>
    <property type="match status" value="2"/>
</dbReference>
<dbReference type="AlphaFoldDB" id="A0A1M4SR83"/>
<feature type="transmembrane region" description="Helical" evidence="6">
    <location>
        <begin position="145"/>
        <end position="165"/>
    </location>
</feature>
<evidence type="ECO:0000313" key="9">
    <source>
        <dbReference type="Proteomes" id="UP000184035"/>
    </source>
</evidence>
<evidence type="ECO:0000313" key="8">
    <source>
        <dbReference type="EMBL" id="SHE34773.1"/>
    </source>
</evidence>
<dbReference type="STRING" id="1533.SAMN05443638_101140"/>
<gene>
    <name evidence="8" type="ORF">SAMN05443638_101140</name>
</gene>